<dbReference type="AlphaFoldDB" id="A0A6J7ZZJ5"/>
<evidence type="ECO:0000313" key="2">
    <source>
        <dbReference type="Proteomes" id="UP000507470"/>
    </source>
</evidence>
<organism evidence="1 2">
    <name type="scientific">Mytilus coruscus</name>
    <name type="common">Sea mussel</name>
    <dbReference type="NCBI Taxonomy" id="42192"/>
    <lineage>
        <taxon>Eukaryota</taxon>
        <taxon>Metazoa</taxon>
        <taxon>Spiralia</taxon>
        <taxon>Lophotrochozoa</taxon>
        <taxon>Mollusca</taxon>
        <taxon>Bivalvia</taxon>
        <taxon>Autobranchia</taxon>
        <taxon>Pteriomorphia</taxon>
        <taxon>Mytilida</taxon>
        <taxon>Mytiloidea</taxon>
        <taxon>Mytilidae</taxon>
        <taxon>Mytilinae</taxon>
        <taxon>Mytilus</taxon>
    </lineage>
</organism>
<proteinExistence type="predicted"/>
<keyword evidence="2" id="KW-1185">Reference proteome</keyword>
<dbReference type="EMBL" id="CACVKT020000521">
    <property type="protein sequence ID" value="CAC5359857.1"/>
    <property type="molecule type" value="Genomic_DNA"/>
</dbReference>
<accession>A0A6J7ZZJ5</accession>
<evidence type="ECO:0000313" key="1">
    <source>
        <dbReference type="EMBL" id="CAC5359857.1"/>
    </source>
</evidence>
<dbReference type="Proteomes" id="UP000507470">
    <property type="component" value="Unassembled WGS sequence"/>
</dbReference>
<name>A0A6J7ZZJ5_MYTCO</name>
<sequence length="166" mass="19353">MSILKISDAVFSFQCLVQSHWKHRAETICGSNSTYFCLYDINENNFTEFCKEIPDFEKAGKKLIVAGSTQGTIQGANCRNDFYQPFKFWTNESHSCVLTKSYCNEEGQVVYRNETTKEDRSCRCDDTRGFDFIIRPKHRCYCIPSEEDCSCHLKIWPSYYNFSQGM</sequence>
<protein>
    <submittedName>
        <fullName evidence="1">Uncharacterized protein</fullName>
    </submittedName>
</protein>
<gene>
    <name evidence="1" type="ORF">MCOR_2562</name>
</gene>
<dbReference type="OrthoDB" id="6106162at2759"/>
<reference evidence="1 2" key="1">
    <citation type="submission" date="2020-06" db="EMBL/GenBank/DDBJ databases">
        <authorList>
            <person name="Li R."/>
            <person name="Bekaert M."/>
        </authorList>
    </citation>
    <scope>NUCLEOTIDE SEQUENCE [LARGE SCALE GENOMIC DNA]</scope>
    <source>
        <strain evidence="2">wild</strain>
    </source>
</reference>